<reference evidence="2 3" key="1">
    <citation type="submission" date="2016-11" db="EMBL/GenBank/DDBJ databases">
        <title>The macronuclear genome of Stentor coeruleus: a giant cell with tiny introns.</title>
        <authorList>
            <person name="Slabodnick M."/>
            <person name="Ruby J.G."/>
            <person name="Reiff S.B."/>
            <person name="Swart E.C."/>
            <person name="Gosai S."/>
            <person name="Prabakaran S."/>
            <person name="Witkowska E."/>
            <person name="Larue G.E."/>
            <person name="Fisher S."/>
            <person name="Freeman R.M."/>
            <person name="Gunawardena J."/>
            <person name="Chu W."/>
            <person name="Stover N.A."/>
            <person name="Gregory B.D."/>
            <person name="Nowacki M."/>
            <person name="Derisi J."/>
            <person name="Roy S.W."/>
            <person name="Marshall W.F."/>
            <person name="Sood P."/>
        </authorList>
    </citation>
    <scope>NUCLEOTIDE SEQUENCE [LARGE SCALE GENOMIC DNA]</scope>
    <source>
        <strain evidence="2">WM001</strain>
    </source>
</reference>
<dbReference type="AlphaFoldDB" id="A0A1R2CWI6"/>
<organism evidence="2 3">
    <name type="scientific">Stentor coeruleus</name>
    <dbReference type="NCBI Taxonomy" id="5963"/>
    <lineage>
        <taxon>Eukaryota</taxon>
        <taxon>Sar</taxon>
        <taxon>Alveolata</taxon>
        <taxon>Ciliophora</taxon>
        <taxon>Postciliodesmatophora</taxon>
        <taxon>Heterotrichea</taxon>
        <taxon>Heterotrichida</taxon>
        <taxon>Stentoridae</taxon>
        <taxon>Stentor</taxon>
    </lineage>
</organism>
<proteinExistence type="predicted"/>
<comment type="caution">
    <text evidence="2">The sequence shown here is derived from an EMBL/GenBank/DDBJ whole genome shotgun (WGS) entry which is preliminary data.</text>
</comment>
<keyword evidence="1" id="KW-0175">Coiled coil</keyword>
<evidence type="ECO:0000256" key="1">
    <source>
        <dbReference type="SAM" id="Coils"/>
    </source>
</evidence>
<name>A0A1R2CWI6_9CILI</name>
<evidence type="ECO:0000313" key="2">
    <source>
        <dbReference type="EMBL" id="OMJ93362.1"/>
    </source>
</evidence>
<keyword evidence="3" id="KW-1185">Reference proteome</keyword>
<dbReference type="Proteomes" id="UP000187209">
    <property type="component" value="Unassembled WGS sequence"/>
</dbReference>
<evidence type="ECO:0000313" key="3">
    <source>
        <dbReference type="Proteomes" id="UP000187209"/>
    </source>
</evidence>
<accession>A0A1R2CWI6</accession>
<dbReference type="EMBL" id="MPUH01000044">
    <property type="protein sequence ID" value="OMJ93362.1"/>
    <property type="molecule type" value="Genomic_DNA"/>
</dbReference>
<gene>
    <name evidence="2" type="ORF">SteCoe_3718</name>
</gene>
<feature type="coiled-coil region" evidence="1">
    <location>
        <begin position="137"/>
        <end position="171"/>
    </location>
</feature>
<protein>
    <submittedName>
        <fullName evidence="2">Uncharacterized protein</fullName>
    </submittedName>
</protein>
<sequence>MALRFMPNSSHSILPSPILFDSNPDSGILPCQDNKKFDCKSFDHSLLEVSQRSPTLRPFDLDTSYIKENTILYNKVNQLEQEVKTLRIKLKEKEDLIENYEQIIRNLKFENRNSVKSEGRISLHSGRKKVSLRLSIDEKEKSEKDLLQEKLEYLQNELNKQESLNTQLKHKLVEFAEKSTEDKIIDLEEKIFVSHRSLKSLSKRLEKTEAMLSKRATPIHMKTSKSVNTFTKKSIKKTCALVNHKSKKKSNLGIKD</sequence>
<feature type="coiled-coil region" evidence="1">
    <location>
        <begin position="69"/>
        <end position="113"/>
    </location>
</feature>